<evidence type="ECO:0000313" key="2">
    <source>
        <dbReference type="Proteomes" id="UP000054396"/>
    </source>
</evidence>
<dbReference type="RefSeq" id="WP_058861002.1">
    <property type="nucleotide sequence ID" value="NZ_LPXO01000002.1"/>
</dbReference>
<dbReference type="Gene3D" id="1.25.40.290">
    <property type="entry name" value="ARM repeat domains"/>
    <property type="match status" value="1"/>
</dbReference>
<organism evidence="1 2">
    <name type="scientific">Pseudoponticoccus marisrubri</name>
    <dbReference type="NCBI Taxonomy" id="1685382"/>
    <lineage>
        <taxon>Bacteria</taxon>
        <taxon>Pseudomonadati</taxon>
        <taxon>Pseudomonadota</taxon>
        <taxon>Alphaproteobacteria</taxon>
        <taxon>Rhodobacterales</taxon>
        <taxon>Roseobacteraceae</taxon>
        <taxon>Pseudoponticoccus</taxon>
    </lineage>
</organism>
<keyword evidence="2" id="KW-1185">Reference proteome</keyword>
<evidence type="ECO:0000313" key="1">
    <source>
        <dbReference type="EMBL" id="KUF11884.1"/>
    </source>
</evidence>
<dbReference type="OrthoDB" id="9797162at2"/>
<evidence type="ECO:0008006" key="3">
    <source>
        <dbReference type="Google" id="ProtNLM"/>
    </source>
</evidence>
<dbReference type="Proteomes" id="UP000054396">
    <property type="component" value="Unassembled WGS sequence"/>
</dbReference>
<dbReference type="InterPro" id="IPR016024">
    <property type="entry name" value="ARM-type_fold"/>
</dbReference>
<dbReference type="SUPFAM" id="SSF48371">
    <property type="entry name" value="ARM repeat"/>
    <property type="match status" value="1"/>
</dbReference>
<sequence length="384" mass="42628">MARGPDGAGGGAGVSLADQLFNAETVGDLAREHAVLPGFDPEAFLRAVMAGLPGRPLLARLDWIADCLEPYLPQAFSEMAEALEAAMPPPLDPARRDGDFGRFIHAVPGVLAVRHGLEEHRERALDLLHAATQRFSMEYYIRPFLDRWPEDTLARLERWCDDPNYHVRRLVSEGTRPRLPWARDITLDPRVPLRFLDRLHADPTRYVTRSVANHMNDLSKILPDTVLAHLADWQAQGRQAPEELAWITRHSLRTAVKRGERGALDFLGYRAGGVRAALTIKTPFVPVGNALVFAVTLEAERALPVMVDYRLRFHRPGRDPAEKVFKLKTAELSPGAPLTLTKRHRMKGDATTFRLHPGPHGVVVQVNGVDVAQAGFDLVSPPEG</sequence>
<reference evidence="1 2" key="1">
    <citation type="submission" date="2015-12" db="EMBL/GenBank/DDBJ databases">
        <authorList>
            <person name="Shamseldin A."/>
            <person name="Moawad H."/>
            <person name="Abd El-Rahim W.M."/>
            <person name="Sadowsky M.J."/>
        </authorList>
    </citation>
    <scope>NUCLEOTIDE SEQUENCE [LARGE SCALE GENOMIC DNA]</scope>
    <source>
        <strain evidence="1 2">SJ5A-1</strain>
    </source>
</reference>
<dbReference type="STRING" id="1685382.AVJ23_04690"/>
<comment type="caution">
    <text evidence="1">The sequence shown here is derived from an EMBL/GenBank/DDBJ whole genome shotgun (WGS) entry which is preliminary data.</text>
</comment>
<protein>
    <recommendedName>
        <fullName evidence="3">DNA alkylation repair protein</fullName>
    </recommendedName>
</protein>
<proteinExistence type="predicted"/>
<dbReference type="AlphaFoldDB" id="A0A0W7WMS6"/>
<dbReference type="EMBL" id="LPXO01000002">
    <property type="protein sequence ID" value="KUF11884.1"/>
    <property type="molecule type" value="Genomic_DNA"/>
</dbReference>
<name>A0A0W7WMS6_9RHOB</name>
<gene>
    <name evidence="1" type="ORF">AVJ23_04690</name>
</gene>
<accession>A0A0W7WMS6</accession>